<dbReference type="InterPro" id="IPR035472">
    <property type="entry name" value="RpiR-like_SIS"/>
</dbReference>
<dbReference type="InterPro" id="IPR047640">
    <property type="entry name" value="RpiR-like"/>
</dbReference>
<feature type="domain" description="SIS" evidence="5">
    <location>
        <begin position="120"/>
        <end position="260"/>
    </location>
</feature>
<accession>A0A0D5ZJA5</accession>
<dbReference type="GO" id="GO:0097367">
    <property type="term" value="F:carbohydrate derivative binding"/>
    <property type="evidence" value="ECO:0007669"/>
    <property type="project" value="InterPro"/>
</dbReference>
<dbReference type="CDD" id="cd05013">
    <property type="entry name" value="SIS_RpiR"/>
    <property type="match status" value="1"/>
</dbReference>
<evidence type="ECO:0000256" key="1">
    <source>
        <dbReference type="ARBA" id="ARBA00023015"/>
    </source>
</evidence>
<keyword evidence="3" id="KW-0804">Transcription</keyword>
<keyword evidence="1" id="KW-0805">Transcription regulation</keyword>
<dbReference type="SUPFAM" id="SSF53697">
    <property type="entry name" value="SIS domain"/>
    <property type="match status" value="1"/>
</dbReference>
<sequence>MNKIKKEVSRPIINSISGLSKTDHNIIEFINKFQEPVFDLTINDLAELSGTSVSGVSRFVKKYNFKNYQEFKVQVNLIIQKFEKNYTINNNDSFSAIISSHRFAIDSLYNEVVLEKIKEAAKIINQSNKILIQGSGSSKRISDNLYANILKIGKTPISNSDFHVFFPSISNCNSSDVLILFSNNLNTPEQIFSIQIAKENKVKIIVITSNEDNEYDQFFDVKIVYNKIHSSYIDVPLSSKLSQLLITDLLFQALILEDSNLENKLHNSRKVINRWLEIGKENISNKIHKK</sequence>
<evidence type="ECO:0000313" key="7">
    <source>
        <dbReference type="Proteomes" id="UP000032722"/>
    </source>
</evidence>
<dbReference type="PROSITE" id="PS51464">
    <property type="entry name" value="SIS"/>
    <property type="match status" value="1"/>
</dbReference>
<dbReference type="GO" id="GO:1901135">
    <property type="term" value="P:carbohydrate derivative metabolic process"/>
    <property type="evidence" value="ECO:0007669"/>
    <property type="project" value="InterPro"/>
</dbReference>
<dbReference type="PANTHER" id="PTHR30514:SF1">
    <property type="entry name" value="HTH-TYPE TRANSCRIPTIONAL REGULATOR HEXR-RELATED"/>
    <property type="match status" value="1"/>
</dbReference>
<dbReference type="InterPro" id="IPR036388">
    <property type="entry name" value="WH-like_DNA-bd_sf"/>
</dbReference>
<dbReference type="SUPFAM" id="SSF46689">
    <property type="entry name" value="Homeodomain-like"/>
    <property type="match status" value="1"/>
</dbReference>
<dbReference type="InterPro" id="IPR001347">
    <property type="entry name" value="SIS_dom"/>
</dbReference>
<dbReference type="InterPro" id="IPR000281">
    <property type="entry name" value="HTH_RpiR"/>
</dbReference>
<dbReference type="InterPro" id="IPR046348">
    <property type="entry name" value="SIS_dom_sf"/>
</dbReference>
<organism evidence="7">
    <name type="scientific">Mycoplasmopsis gallinacea</name>
    <dbReference type="NCBI Taxonomy" id="29556"/>
    <lineage>
        <taxon>Bacteria</taxon>
        <taxon>Bacillati</taxon>
        <taxon>Mycoplasmatota</taxon>
        <taxon>Mycoplasmoidales</taxon>
        <taxon>Metamycoplasmataceae</taxon>
        <taxon>Mycoplasmopsis</taxon>
    </lineage>
</organism>
<reference evidence="6 7" key="1">
    <citation type="journal article" date="2015" name="Genome Announc.">
        <title>Complete Genome Sequence of Mycoplasma meleagridis, a Possible Emerging Pathogen in Chickens.</title>
        <authorList>
            <person name="Abolnik C."/>
        </authorList>
    </citation>
    <scope>NUCLEOTIDE SEQUENCE [LARGE SCALE GENOMIC DNA]</scope>
    <source>
        <strain evidence="6 7">B2096 8B</strain>
    </source>
</reference>
<evidence type="ECO:0000259" key="4">
    <source>
        <dbReference type="PROSITE" id="PS51071"/>
    </source>
</evidence>
<dbReference type="PANTHER" id="PTHR30514">
    <property type="entry name" value="GLUCOKINASE"/>
    <property type="match status" value="1"/>
</dbReference>
<dbReference type="KEGG" id="mgb:VO56_00570"/>
<dbReference type="InterPro" id="IPR009057">
    <property type="entry name" value="Homeodomain-like_sf"/>
</dbReference>
<evidence type="ECO:0008006" key="8">
    <source>
        <dbReference type="Google" id="ProtNLM"/>
    </source>
</evidence>
<dbReference type="GO" id="GO:0003700">
    <property type="term" value="F:DNA-binding transcription factor activity"/>
    <property type="evidence" value="ECO:0007669"/>
    <property type="project" value="InterPro"/>
</dbReference>
<protein>
    <recommendedName>
        <fullName evidence="8">RpiR family transcriptional regulator</fullName>
    </recommendedName>
</protein>
<dbReference type="Pfam" id="PF01418">
    <property type="entry name" value="HTH_6"/>
    <property type="match status" value="1"/>
</dbReference>
<dbReference type="EMBL" id="CP011021">
    <property type="protein sequence ID" value="AKA49774.1"/>
    <property type="molecule type" value="Genomic_DNA"/>
</dbReference>
<dbReference type="PATRIC" id="fig|29556.3.peg.112"/>
<proteinExistence type="predicted"/>
<dbReference type="HOGENOM" id="CLU_055769_3_0_14"/>
<keyword evidence="2" id="KW-0238">DNA-binding</keyword>
<dbReference type="PROSITE" id="PS51071">
    <property type="entry name" value="HTH_RPIR"/>
    <property type="match status" value="1"/>
</dbReference>
<evidence type="ECO:0000313" key="6">
    <source>
        <dbReference type="EMBL" id="AKA49774.1"/>
    </source>
</evidence>
<dbReference type="Gene3D" id="3.40.50.10490">
    <property type="entry name" value="Glucose-6-phosphate isomerase like protein, domain 1"/>
    <property type="match status" value="1"/>
</dbReference>
<evidence type="ECO:0000256" key="3">
    <source>
        <dbReference type="ARBA" id="ARBA00023163"/>
    </source>
</evidence>
<dbReference type="Proteomes" id="UP000032722">
    <property type="component" value="Chromosome"/>
</dbReference>
<name>A0A0D5ZJA5_9BACT</name>
<dbReference type="AlphaFoldDB" id="A0A0D5ZJA5"/>
<dbReference type="Pfam" id="PF01380">
    <property type="entry name" value="SIS"/>
    <property type="match status" value="1"/>
</dbReference>
<dbReference type="Gene3D" id="1.10.10.10">
    <property type="entry name" value="Winged helix-like DNA-binding domain superfamily/Winged helix DNA-binding domain"/>
    <property type="match status" value="1"/>
</dbReference>
<evidence type="ECO:0000256" key="2">
    <source>
        <dbReference type="ARBA" id="ARBA00023125"/>
    </source>
</evidence>
<dbReference type="GO" id="GO:0003677">
    <property type="term" value="F:DNA binding"/>
    <property type="evidence" value="ECO:0007669"/>
    <property type="project" value="UniProtKB-KW"/>
</dbReference>
<feature type="domain" description="HTH rpiR-type" evidence="4">
    <location>
        <begin position="6"/>
        <end position="82"/>
    </location>
</feature>
<evidence type="ECO:0000259" key="5">
    <source>
        <dbReference type="PROSITE" id="PS51464"/>
    </source>
</evidence>
<gene>
    <name evidence="6" type="ORF">VO56_00570</name>
</gene>